<evidence type="ECO:0000313" key="3">
    <source>
        <dbReference type="Proteomes" id="UP000188879"/>
    </source>
</evidence>
<comment type="caution">
    <text evidence="2">The sequence shown here is derived from an EMBL/GenBank/DDBJ whole genome shotgun (WGS) entry which is preliminary data.</text>
</comment>
<protein>
    <submittedName>
        <fullName evidence="2">Stress-induced protein</fullName>
    </submittedName>
</protein>
<reference evidence="2 3" key="1">
    <citation type="submission" date="2016-10" db="EMBL/GenBank/DDBJ databases">
        <title>Draft Genome sequence of Roseomonas sp. strain M3.</title>
        <authorList>
            <person name="Subhash Y."/>
            <person name="Lee S."/>
        </authorList>
    </citation>
    <scope>NUCLEOTIDE SEQUENCE [LARGE SCALE GENOMIC DNA]</scope>
    <source>
        <strain evidence="2 3">M3</strain>
    </source>
</reference>
<dbReference type="Pfam" id="PF10685">
    <property type="entry name" value="KGG"/>
    <property type="match status" value="2"/>
</dbReference>
<gene>
    <name evidence="2" type="ORF">BKE38_28635</name>
</gene>
<name>A0A1V2GVR1_9PROT</name>
<keyword evidence="3" id="KW-1185">Reference proteome</keyword>
<feature type="compositionally biased region" description="Polar residues" evidence="1">
    <location>
        <begin position="1"/>
        <end position="10"/>
    </location>
</feature>
<feature type="compositionally biased region" description="Low complexity" evidence="1">
    <location>
        <begin position="97"/>
        <end position="107"/>
    </location>
</feature>
<accession>A0A1V2GVR1</accession>
<evidence type="ECO:0000313" key="2">
    <source>
        <dbReference type="EMBL" id="ONG43852.1"/>
    </source>
</evidence>
<evidence type="ECO:0000256" key="1">
    <source>
        <dbReference type="SAM" id="MobiDB-lite"/>
    </source>
</evidence>
<proteinExistence type="predicted"/>
<dbReference type="Proteomes" id="UP000188879">
    <property type="component" value="Unassembled WGS sequence"/>
</dbReference>
<feature type="region of interest" description="Disordered" evidence="1">
    <location>
        <begin position="1"/>
        <end position="107"/>
    </location>
</feature>
<dbReference type="InterPro" id="IPR019626">
    <property type="entry name" value="Stress-induced_KGG_rpt"/>
</dbReference>
<dbReference type="AlphaFoldDB" id="A0A1V2GVR1"/>
<organism evidence="2 3">
    <name type="scientific">Teichococcus deserti</name>
    <dbReference type="NCBI Taxonomy" id="1817963"/>
    <lineage>
        <taxon>Bacteria</taxon>
        <taxon>Pseudomonadati</taxon>
        <taxon>Pseudomonadota</taxon>
        <taxon>Alphaproteobacteria</taxon>
        <taxon>Acetobacterales</taxon>
        <taxon>Roseomonadaceae</taxon>
        <taxon>Roseomonas</taxon>
    </lineage>
</organism>
<dbReference type="EMBL" id="MLCO01000460">
    <property type="protein sequence ID" value="ONG43852.1"/>
    <property type="molecule type" value="Genomic_DNA"/>
</dbReference>
<sequence length="107" mass="10733">MFPMSQTRSGGKQGFASMDADKQRSIASKGGQSVPAAKRSFAQDPSLAAEAGRKGGQAVQAADRSFSRDRSLAAKAGRKGGQATHSKAGPRAEGDAADGAANPGAEA</sequence>